<accession>A0A8X6QN79</accession>
<comment type="caution">
    <text evidence="2">The sequence shown here is derived from an EMBL/GenBank/DDBJ whole genome shotgun (WGS) entry which is preliminary data.</text>
</comment>
<dbReference type="AlphaFoldDB" id="A0A8X6QN79"/>
<dbReference type="EMBL" id="BMAW01128899">
    <property type="protein sequence ID" value="GFU27928.1"/>
    <property type="molecule type" value="Genomic_DNA"/>
</dbReference>
<name>A0A8X6QN79_NEPPI</name>
<reference evidence="2" key="1">
    <citation type="submission" date="2020-08" db="EMBL/GenBank/DDBJ databases">
        <title>Multicomponent nature underlies the extraordinary mechanical properties of spider dragline silk.</title>
        <authorList>
            <person name="Kono N."/>
            <person name="Nakamura H."/>
            <person name="Mori M."/>
            <person name="Yoshida Y."/>
            <person name="Ohtoshi R."/>
            <person name="Malay A.D."/>
            <person name="Moran D.A.P."/>
            <person name="Tomita M."/>
            <person name="Numata K."/>
            <person name="Arakawa K."/>
        </authorList>
    </citation>
    <scope>NUCLEOTIDE SEQUENCE</scope>
</reference>
<evidence type="ECO:0000313" key="3">
    <source>
        <dbReference type="Proteomes" id="UP000887013"/>
    </source>
</evidence>
<gene>
    <name evidence="2" type="ORF">NPIL_32191</name>
</gene>
<dbReference type="Proteomes" id="UP000887013">
    <property type="component" value="Unassembled WGS sequence"/>
</dbReference>
<dbReference type="OrthoDB" id="6433509at2759"/>
<dbReference type="InterPro" id="IPR009057">
    <property type="entry name" value="Homeodomain-like_sf"/>
</dbReference>
<proteinExistence type="predicted"/>
<evidence type="ECO:0000256" key="1">
    <source>
        <dbReference type="ARBA" id="ARBA00004123"/>
    </source>
</evidence>
<organism evidence="2 3">
    <name type="scientific">Nephila pilipes</name>
    <name type="common">Giant wood spider</name>
    <name type="synonym">Nephila maculata</name>
    <dbReference type="NCBI Taxonomy" id="299642"/>
    <lineage>
        <taxon>Eukaryota</taxon>
        <taxon>Metazoa</taxon>
        <taxon>Ecdysozoa</taxon>
        <taxon>Arthropoda</taxon>
        <taxon>Chelicerata</taxon>
        <taxon>Arachnida</taxon>
        <taxon>Araneae</taxon>
        <taxon>Araneomorphae</taxon>
        <taxon>Entelegynae</taxon>
        <taxon>Araneoidea</taxon>
        <taxon>Nephilidae</taxon>
        <taxon>Nephila</taxon>
    </lineage>
</organism>
<keyword evidence="3" id="KW-1185">Reference proteome</keyword>
<dbReference type="GO" id="GO:0005634">
    <property type="term" value="C:nucleus"/>
    <property type="evidence" value="ECO:0007669"/>
    <property type="project" value="UniProtKB-SubCell"/>
</dbReference>
<protein>
    <submittedName>
        <fullName evidence="2">Transposable element Tc1 transposase</fullName>
    </submittedName>
</protein>
<dbReference type="SUPFAM" id="SSF46689">
    <property type="entry name" value="Homeodomain-like"/>
    <property type="match status" value="1"/>
</dbReference>
<evidence type="ECO:0000313" key="2">
    <source>
        <dbReference type="EMBL" id="GFU27928.1"/>
    </source>
</evidence>
<comment type="subcellular location">
    <subcellularLocation>
        <location evidence="1">Nucleus</location>
    </subcellularLocation>
</comment>
<sequence>MPVVQRGMTTGTRFAGAPLSRTANLMGVSRTTVSRVMIAYKKLEKVFCAKQNSGRKSKVTNRDRRSLKKIIARKRKTTLPQITPKMSTHFQYTVSPKTTQRELCAVSLYVKADLSKPLVPQQNITKTRQWCQYHQNSSQYQWQQSICSDESFTLF</sequence>